<dbReference type="PANTHER" id="PTHR20863:SF76">
    <property type="entry name" value="CARRIER DOMAIN-CONTAINING PROTEIN"/>
    <property type="match status" value="1"/>
</dbReference>
<proteinExistence type="inferred from homology"/>
<keyword evidence="7" id="KW-0963">Cytoplasm</keyword>
<dbReference type="PANTHER" id="PTHR20863">
    <property type="entry name" value="ACYL CARRIER PROTEIN"/>
    <property type="match status" value="1"/>
</dbReference>
<accession>B9K6V5</accession>
<dbReference type="GO" id="GO:0000035">
    <property type="term" value="F:acyl binding"/>
    <property type="evidence" value="ECO:0007669"/>
    <property type="project" value="TreeGrafter"/>
</dbReference>
<evidence type="ECO:0000256" key="6">
    <source>
        <dbReference type="ARBA" id="ARBA00023160"/>
    </source>
</evidence>
<dbReference type="HOGENOM" id="CLU_108696_5_4_0"/>
<dbReference type="GO" id="GO:0005829">
    <property type="term" value="C:cytosol"/>
    <property type="evidence" value="ECO:0007669"/>
    <property type="project" value="TreeGrafter"/>
</dbReference>
<dbReference type="EMBL" id="CP000916">
    <property type="protein sequence ID" value="ACM22688.1"/>
    <property type="molecule type" value="Genomic_DNA"/>
</dbReference>
<evidence type="ECO:0000313" key="9">
    <source>
        <dbReference type="EMBL" id="ACM22688.1"/>
    </source>
</evidence>
<dbReference type="PROSITE" id="PS50075">
    <property type="entry name" value="CARRIER"/>
    <property type="match status" value="1"/>
</dbReference>
<keyword evidence="6 7" id="KW-0275">Fatty acid biosynthesis</keyword>
<dbReference type="InterPro" id="IPR036736">
    <property type="entry name" value="ACP-like_sf"/>
</dbReference>
<dbReference type="InterPro" id="IPR009081">
    <property type="entry name" value="PP-bd_ACP"/>
</dbReference>
<evidence type="ECO:0000256" key="4">
    <source>
        <dbReference type="ARBA" id="ARBA00022832"/>
    </source>
</evidence>
<evidence type="ECO:0000256" key="5">
    <source>
        <dbReference type="ARBA" id="ARBA00023098"/>
    </source>
</evidence>
<dbReference type="GO" id="GO:0000036">
    <property type="term" value="F:acyl carrier activity"/>
    <property type="evidence" value="ECO:0007669"/>
    <property type="project" value="UniProtKB-UniRule"/>
</dbReference>
<keyword evidence="4 7" id="KW-0276">Fatty acid metabolism</keyword>
<evidence type="ECO:0000313" key="10">
    <source>
        <dbReference type="Proteomes" id="UP000000445"/>
    </source>
</evidence>
<dbReference type="Gene3D" id="1.10.1200.10">
    <property type="entry name" value="ACP-like"/>
    <property type="match status" value="1"/>
</dbReference>
<evidence type="ECO:0000256" key="2">
    <source>
        <dbReference type="ARBA" id="ARBA00022516"/>
    </source>
</evidence>
<comment type="pathway">
    <text evidence="7">Lipid metabolism; fatty acid biosynthesis.</text>
</comment>
<sequence length="98" mass="11162">MVGFLGGMTLEREKLLAKFVEIVSEKMGKNLETIDEDVSFGELGFDSLDVIDLVMFFEDEFAIRIEDEELESLRRVKDLIDIVSRKLEEVNDEVSEGG</sequence>
<dbReference type="UniPathway" id="UPA00094"/>
<evidence type="ECO:0000256" key="3">
    <source>
        <dbReference type="ARBA" id="ARBA00022553"/>
    </source>
</evidence>
<dbReference type="HAMAP" id="MF_01217">
    <property type="entry name" value="Acyl_carrier"/>
    <property type="match status" value="1"/>
</dbReference>
<dbReference type="GO" id="GO:0016020">
    <property type="term" value="C:membrane"/>
    <property type="evidence" value="ECO:0007669"/>
    <property type="project" value="GOC"/>
</dbReference>
<dbReference type="InterPro" id="IPR003231">
    <property type="entry name" value="ACP"/>
</dbReference>
<dbReference type="InterPro" id="IPR006162">
    <property type="entry name" value="Ppantetheine_attach_site"/>
</dbReference>
<dbReference type="AlphaFoldDB" id="B9K6V5"/>
<dbReference type="SUPFAM" id="SSF47336">
    <property type="entry name" value="ACP-like"/>
    <property type="match status" value="1"/>
</dbReference>
<dbReference type="KEGG" id="tna:CTN_0512"/>
<gene>
    <name evidence="7" type="primary">acpP</name>
    <name evidence="9" type="ordered locus">CTN_0512</name>
</gene>
<dbReference type="eggNOG" id="COG0236">
    <property type="taxonomic scope" value="Bacteria"/>
</dbReference>
<dbReference type="STRING" id="309803.CTN_0512"/>
<evidence type="ECO:0000259" key="8">
    <source>
        <dbReference type="PROSITE" id="PS50075"/>
    </source>
</evidence>
<protein>
    <recommendedName>
        <fullName evidence="7">Acyl carrier protein</fullName>
        <shortName evidence="7">ACP</shortName>
    </recommendedName>
</protein>
<name>B9K6V5_THENN</name>
<evidence type="ECO:0000256" key="1">
    <source>
        <dbReference type="ARBA" id="ARBA00022450"/>
    </source>
</evidence>
<evidence type="ECO:0000256" key="7">
    <source>
        <dbReference type="HAMAP-Rule" id="MF_01217"/>
    </source>
</evidence>
<comment type="PTM">
    <text evidence="7">4'-phosphopantetheine is transferred from CoA to a specific serine of apo-ACP by AcpS. This modification is essential for activity because fatty acids are bound in thioester linkage to the sulfhydryl of the prosthetic group.</text>
</comment>
<keyword evidence="10" id="KW-1185">Reference proteome</keyword>
<dbReference type="Proteomes" id="UP000000445">
    <property type="component" value="Chromosome"/>
</dbReference>
<feature type="domain" description="Carrier" evidence="8">
    <location>
        <begin position="10"/>
        <end position="87"/>
    </location>
</feature>
<keyword evidence="2 7" id="KW-0444">Lipid biosynthesis</keyword>
<dbReference type="Pfam" id="PF00550">
    <property type="entry name" value="PP-binding"/>
    <property type="match status" value="1"/>
</dbReference>
<keyword evidence="3 7" id="KW-0597">Phosphoprotein</keyword>
<dbReference type="PROSITE" id="PS00012">
    <property type="entry name" value="PHOSPHOPANTETHEINE"/>
    <property type="match status" value="1"/>
</dbReference>
<comment type="subcellular location">
    <subcellularLocation>
        <location evidence="7">Cytoplasm</location>
    </subcellularLocation>
</comment>
<keyword evidence="5 7" id="KW-0443">Lipid metabolism</keyword>
<dbReference type="GO" id="GO:0009245">
    <property type="term" value="P:lipid A biosynthetic process"/>
    <property type="evidence" value="ECO:0007669"/>
    <property type="project" value="TreeGrafter"/>
</dbReference>
<feature type="modified residue" description="O-(pantetheine 4'-phosphoryl)serine" evidence="7">
    <location>
        <position position="47"/>
    </location>
</feature>
<reference evidence="9 10" key="1">
    <citation type="journal article" date="2009" name="Biosci. Biotechnol. Biochem.">
        <title>WeGAS: a web-based microbial genome annotation system.</title>
        <authorList>
            <person name="Lee D."/>
            <person name="Seo H."/>
            <person name="Park C."/>
            <person name="Park K."/>
        </authorList>
    </citation>
    <scope>NUCLEOTIDE SEQUENCE [LARGE SCALE GENOMIC DNA]</scope>
    <source>
        <strain evidence="10">ATCC 49049 / DSM 4359 / NBRC 107923 / NS-E</strain>
    </source>
</reference>
<comment type="function">
    <text evidence="7">Carrier of the growing fatty acid chain in fatty acid biosynthesis.</text>
</comment>
<keyword evidence="1 7" id="KW-0596">Phosphopantetheine</keyword>
<comment type="similarity">
    <text evidence="7">Belongs to the acyl carrier protein (ACP) family.</text>
</comment>
<organism evidence="9 10">
    <name type="scientific">Thermotoga neapolitana (strain ATCC 49049 / DSM 4359 / NBRC 107923 / NS-E)</name>
    <dbReference type="NCBI Taxonomy" id="309803"/>
    <lineage>
        <taxon>Bacteria</taxon>
        <taxon>Thermotogati</taxon>
        <taxon>Thermotogota</taxon>
        <taxon>Thermotogae</taxon>
        <taxon>Thermotogales</taxon>
        <taxon>Thermotogaceae</taxon>
        <taxon>Thermotoga</taxon>
    </lineage>
</organism>